<proteinExistence type="predicted"/>
<dbReference type="AlphaFoldDB" id="A0A2G9RP89"/>
<keyword evidence="2" id="KW-1185">Reference proteome</keyword>
<evidence type="ECO:0000313" key="1">
    <source>
        <dbReference type="EMBL" id="PIO29013.1"/>
    </source>
</evidence>
<evidence type="ECO:0008006" key="3">
    <source>
        <dbReference type="Google" id="ProtNLM"/>
    </source>
</evidence>
<accession>A0A2G9RP89</accession>
<organism evidence="1 2">
    <name type="scientific">Aquarana catesbeiana</name>
    <name type="common">American bullfrog</name>
    <name type="synonym">Rana catesbeiana</name>
    <dbReference type="NCBI Taxonomy" id="8400"/>
    <lineage>
        <taxon>Eukaryota</taxon>
        <taxon>Metazoa</taxon>
        <taxon>Chordata</taxon>
        <taxon>Craniata</taxon>
        <taxon>Vertebrata</taxon>
        <taxon>Euteleostomi</taxon>
        <taxon>Amphibia</taxon>
        <taxon>Batrachia</taxon>
        <taxon>Anura</taxon>
        <taxon>Neobatrachia</taxon>
        <taxon>Ranoidea</taxon>
        <taxon>Ranidae</taxon>
        <taxon>Aquarana</taxon>
    </lineage>
</organism>
<sequence length="135" mass="14846">MYARIIFRPGSGAASLEFRELGGGFRVFVIDPPAVMASPAGDGSLKPLQRAMKLANRAIKLDTGNRHREAYVEYLKSVSFISQFLADEAEQKGGELLNSDSHKMLKVADQCLERARTTAGKLGESIYANNPRLHH</sequence>
<gene>
    <name evidence="1" type="ORF">AB205_0062330</name>
</gene>
<dbReference type="OrthoDB" id="10264848at2759"/>
<dbReference type="Proteomes" id="UP000228934">
    <property type="component" value="Unassembled WGS sequence"/>
</dbReference>
<dbReference type="InterPro" id="IPR036181">
    <property type="entry name" value="MIT_dom_sf"/>
</dbReference>
<dbReference type="SUPFAM" id="SSF116846">
    <property type="entry name" value="MIT domain"/>
    <property type="match status" value="1"/>
</dbReference>
<name>A0A2G9RP89_AQUCT</name>
<protein>
    <recommendedName>
        <fullName evidence="3">MIT domain-containing protein</fullName>
    </recommendedName>
</protein>
<dbReference type="Gene3D" id="1.20.58.80">
    <property type="entry name" value="Phosphotransferase system, lactose/cellobiose-type IIA subunit"/>
    <property type="match status" value="1"/>
</dbReference>
<reference evidence="2" key="1">
    <citation type="journal article" date="2017" name="Nat. Commun.">
        <title>The North American bullfrog draft genome provides insight into hormonal regulation of long noncoding RNA.</title>
        <authorList>
            <person name="Hammond S.A."/>
            <person name="Warren R.L."/>
            <person name="Vandervalk B.P."/>
            <person name="Kucuk E."/>
            <person name="Khan H."/>
            <person name="Gibb E.A."/>
            <person name="Pandoh P."/>
            <person name="Kirk H."/>
            <person name="Zhao Y."/>
            <person name="Jones M."/>
            <person name="Mungall A.J."/>
            <person name="Coope R."/>
            <person name="Pleasance S."/>
            <person name="Moore R.A."/>
            <person name="Holt R.A."/>
            <person name="Round J.M."/>
            <person name="Ohora S."/>
            <person name="Walle B.V."/>
            <person name="Veldhoen N."/>
            <person name="Helbing C.C."/>
            <person name="Birol I."/>
        </authorList>
    </citation>
    <scope>NUCLEOTIDE SEQUENCE [LARGE SCALE GENOMIC DNA]</scope>
</reference>
<dbReference type="EMBL" id="KV934012">
    <property type="protein sequence ID" value="PIO29013.1"/>
    <property type="molecule type" value="Genomic_DNA"/>
</dbReference>
<evidence type="ECO:0000313" key="2">
    <source>
        <dbReference type="Proteomes" id="UP000228934"/>
    </source>
</evidence>